<dbReference type="InterPro" id="IPR006121">
    <property type="entry name" value="HMA_dom"/>
</dbReference>
<feature type="compositionally biased region" description="Low complexity" evidence="5">
    <location>
        <begin position="305"/>
        <end position="318"/>
    </location>
</feature>
<dbReference type="GeneID" id="110756771"/>
<feature type="domain" description="HMA" evidence="6">
    <location>
        <begin position="146"/>
        <end position="210"/>
    </location>
</feature>
<keyword evidence="7" id="KW-1185">Reference proteome</keyword>
<feature type="domain" description="HMA" evidence="6">
    <location>
        <begin position="36"/>
        <end position="99"/>
    </location>
</feature>
<keyword evidence="3" id="KW-0449">Lipoprotein</keyword>
<dbReference type="InterPro" id="IPR044577">
    <property type="entry name" value="HIPP4/7/8/17/18/19"/>
</dbReference>
<dbReference type="Gene3D" id="3.30.70.100">
    <property type="match status" value="3"/>
</dbReference>
<dbReference type="Proteomes" id="UP000515124">
    <property type="component" value="Unplaced"/>
</dbReference>
<dbReference type="CDD" id="cd00371">
    <property type="entry name" value="HMA"/>
    <property type="match status" value="3"/>
</dbReference>
<sequence>MKAVKWLKKKSFGGYERVPLIKEEVENVSKKKEEWCKFVELEFTKHCEGCIRDVEKCCKRTKGVENVVVDKDNPVVVVEGRFLLEKLCSRLLNVANKVVTVKRSEMEETQEQGESSHGDDHRQDKQENNNQNAEKNQQDEKNSQSSKEIVLRVLMHCEGCKSKVSKCLKGVEGIEDVTVDYANQRVVVKGKKANPLKVLERLQKKYSSNAELISPKPKPEYKEKKEPQKKEEAQPQVKVVVLKMLMHCEGCANDIKKDLEKMKGVVSVEANMESSRVTVRGVVDPPKLIEYIKQQLGKHAEIVKQEQGQKQGSNNNNNNKKDPERENIFQYPLQYSSQHIYPNQIFSDDNPFACSIM</sequence>
<keyword evidence="3" id="KW-0636">Prenylation</keyword>
<dbReference type="AlphaFoldDB" id="A0A6P5SDE2"/>
<keyword evidence="2" id="KW-0479">Metal-binding</keyword>
<evidence type="ECO:0000313" key="8">
    <source>
        <dbReference type="RefSeq" id="XP_021813919.1"/>
    </source>
</evidence>
<evidence type="ECO:0000313" key="7">
    <source>
        <dbReference type="Proteomes" id="UP000515124"/>
    </source>
</evidence>
<name>A0A6P5SDE2_PRUAV</name>
<dbReference type="SUPFAM" id="SSF55008">
    <property type="entry name" value="HMA, heavy metal-associated domain"/>
    <property type="match status" value="3"/>
</dbReference>
<gene>
    <name evidence="8" type="primary">LOC110756771</name>
</gene>
<dbReference type="KEGG" id="pavi:110756771"/>
<evidence type="ECO:0000259" key="6">
    <source>
        <dbReference type="PROSITE" id="PS50846"/>
    </source>
</evidence>
<dbReference type="PANTHER" id="PTHR46195:SF17">
    <property type="entry name" value="HEAVY METAL-ASSOCIATED ISOPRENYLATED PLANT PROTEIN 8"/>
    <property type="match status" value="1"/>
</dbReference>
<dbReference type="GO" id="GO:0046872">
    <property type="term" value="F:metal ion binding"/>
    <property type="evidence" value="ECO:0007669"/>
    <property type="project" value="UniProtKB-KW"/>
</dbReference>
<dbReference type="PROSITE" id="PS50846">
    <property type="entry name" value="HMA_2"/>
    <property type="match status" value="3"/>
</dbReference>
<protein>
    <submittedName>
        <fullName evidence="8">Heavy metal-associated isoprenylated plant protein 8-like</fullName>
    </submittedName>
</protein>
<feature type="region of interest" description="Disordered" evidence="5">
    <location>
        <begin position="209"/>
        <end position="233"/>
    </location>
</feature>
<evidence type="ECO:0000256" key="1">
    <source>
        <dbReference type="ARBA" id="ARBA00022481"/>
    </source>
</evidence>
<proteinExistence type="inferred from homology"/>
<dbReference type="PANTHER" id="PTHR46195">
    <property type="entry name" value="HEAVY METAL-ASSOCIATED ISOPRENYLATED PLANT PROTEIN 7"/>
    <property type="match status" value="1"/>
</dbReference>
<evidence type="ECO:0000256" key="3">
    <source>
        <dbReference type="ARBA" id="ARBA00023289"/>
    </source>
</evidence>
<feature type="compositionally biased region" description="Basic and acidic residues" evidence="5">
    <location>
        <begin position="114"/>
        <end position="127"/>
    </location>
</feature>
<accession>A0A6P5SDE2</accession>
<dbReference type="InterPro" id="IPR036163">
    <property type="entry name" value="HMA_dom_sf"/>
</dbReference>
<organism evidence="7 8">
    <name type="scientific">Prunus avium</name>
    <name type="common">Cherry</name>
    <name type="synonym">Cerasus avium</name>
    <dbReference type="NCBI Taxonomy" id="42229"/>
    <lineage>
        <taxon>Eukaryota</taxon>
        <taxon>Viridiplantae</taxon>
        <taxon>Streptophyta</taxon>
        <taxon>Embryophyta</taxon>
        <taxon>Tracheophyta</taxon>
        <taxon>Spermatophyta</taxon>
        <taxon>Magnoliopsida</taxon>
        <taxon>eudicotyledons</taxon>
        <taxon>Gunneridae</taxon>
        <taxon>Pentapetalae</taxon>
        <taxon>rosids</taxon>
        <taxon>fabids</taxon>
        <taxon>Rosales</taxon>
        <taxon>Rosaceae</taxon>
        <taxon>Amygdaloideae</taxon>
        <taxon>Amygdaleae</taxon>
        <taxon>Prunus</taxon>
    </lineage>
</organism>
<evidence type="ECO:0000256" key="5">
    <source>
        <dbReference type="SAM" id="MobiDB-lite"/>
    </source>
</evidence>
<feature type="compositionally biased region" description="Basic and acidic residues" evidence="5">
    <location>
        <begin position="217"/>
        <end position="233"/>
    </location>
</feature>
<dbReference type="Pfam" id="PF00403">
    <property type="entry name" value="HMA"/>
    <property type="match status" value="2"/>
</dbReference>
<feature type="region of interest" description="Disordered" evidence="5">
    <location>
        <begin position="304"/>
        <end position="325"/>
    </location>
</feature>
<evidence type="ECO:0000256" key="2">
    <source>
        <dbReference type="ARBA" id="ARBA00022723"/>
    </source>
</evidence>
<reference evidence="8" key="1">
    <citation type="submission" date="2025-08" db="UniProtKB">
        <authorList>
            <consortium name="RefSeq"/>
        </authorList>
    </citation>
    <scope>IDENTIFICATION</scope>
</reference>
<comment type="similarity">
    <text evidence="4">Belongs to the HIPP family.</text>
</comment>
<feature type="domain" description="HMA" evidence="6">
    <location>
        <begin position="237"/>
        <end position="301"/>
    </location>
</feature>
<dbReference type="RefSeq" id="XP_021813919.1">
    <property type="nucleotide sequence ID" value="XM_021958227.1"/>
</dbReference>
<keyword evidence="1" id="KW-0488">Methylation</keyword>
<evidence type="ECO:0000256" key="4">
    <source>
        <dbReference type="ARBA" id="ARBA00024045"/>
    </source>
</evidence>
<feature type="region of interest" description="Disordered" evidence="5">
    <location>
        <begin position="104"/>
        <end position="145"/>
    </location>
</feature>